<dbReference type="PROSITE" id="PS51755">
    <property type="entry name" value="OMPR_PHOB"/>
    <property type="match status" value="1"/>
</dbReference>
<dbReference type="InterPro" id="IPR036388">
    <property type="entry name" value="WH-like_DNA-bd_sf"/>
</dbReference>
<dbReference type="Proteomes" id="UP001499987">
    <property type="component" value="Unassembled WGS sequence"/>
</dbReference>
<dbReference type="Gene3D" id="3.40.50.2300">
    <property type="match status" value="1"/>
</dbReference>
<accession>A0ABN1U5L4</accession>
<dbReference type="PROSITE" id="PS50110">
    <property type="entry name" value="RESPONSE_REGULATORY"/>
    <property type="match status" value="1"/>
</dbReference>
<evidence type="ECO:0000256" key="2">
    <source>
        <dbReference type="ARBA" id="ARBA00023012"/>
    </source>
</evidence>
<dbReference type="Pfam" id="PF00072">
    <property type="entry name" value="Response_reg"/>
    <property type="match status" value="1"/>
</dbReference>
<dbReference type="CDD" id="cd17574">
    <property type="entry name" value="REC_OmpR"/>
    <property type="match status" value="1"/>
</dbReference>
<evidence type="ECO:0000256" key="5">
    <source>
        <dbReference type="ARBA" id="ARBA00023163"/>
    </source>
</evidence>
<dbReference type="InterPro" id="IPR011006">
    <property type="entry name" value="CheY-like_superfamily"/>
</dbReference>
<dbReference type="InterPro" id="IPR039420">
    <property type="entry name" value="WalR-like"/>
</dbReference>
<keyword evidence="1 6" id="KW-0597">Phosphoprotein</keyword>
<name>A0ABN1U5L4_9ACTN</name>
<gene>
    <name evidence="10" type="ORF">GCM10009663_71980</name>
</gene>
<evidence type="ECO:0000256" key="7">
    <source>
        <dbReference type="PROSITE-ProRule" id="PRU01091"/>
    </source>
</evidence>
<comment type="caution">
    <text evidence="10">The sequence shown here is derived from an EMBL/GenBank/DDBJ whole genome shotgun (WGS) entry which is preliminary data.</text>
</comment>
<keyword evidence="5" id="KW-0804">Transcription</keyword>
<reference evidence="10 11" key="1">
    <citation type="journal article" date="2019" name="Int. J. Syst. Evol. Microbiol.">
        <title>The Global Catalogue of Microorganisms (GCM) 10K type strain sequencing project: providing services to taxonomists for standard genome sequencing and annotation.</title>
        <authorList>
            <consortium name="The Broad Institute Genomics Platform"/>
            <consortium name="The Broad Institute Genome Sequencing Center for Infectious Disease"/>
            <person name="Wu L."/>
            <person name="Ma J."/>
        </authorList>
    </citation>
    <scope>NUCLEOTIDE SEQUENCE [LARGE SCALE GENOMIC DNA]</scope>
    <source>
        <strain evidence="10 11">JCM 13002</strain>
    </source>
</reference>
<dbReference type="InterPro" id="IPR001789">
    <property type="entry name" value="Sig_transdc_resp-reg_receiver"/>
</dbReference>
<evidence type="ECO:0000259" key="8">
    <source>
        <dbReference type="PROSITE" id="PS50110"/>
    </source>
</evidence>
<dbReference type="PANTHER" id="PTHR48111:SF21">
    <property type="entry name" value="DNA-BINDING DUAL MASTER TRANSCRIPTIONAL REGULATOR RPAA"/>
    <property type="match status" value="1"/>
</dbReference>
<dbReference type="SMART" id="SM00448">
    <property type="entry name" value="REC"/>
    <property type="match status" value="1"/>
</dbReference>
<dbReference type="Gene3D" id="6.10.250.690">
    <property type="match status" value="1"/>
</dbReference>
<sequence length="237" mass="25795">MARLLLVEDDDGLRAALVLALGGLGHEVIGSPDGDDALRVLAAEARQVDCVVLDVMLPGSDGFEVCRRIRRAGTLPIIMLTARSEPIDVVVGLECGADDYVAKPVEPRVLDARIKAVLRRVTPAVEVPAVDPASGSTDVLELGAVRIDTRAMIVTRHGDRLELTPTELRLLLEFALHPGQVLTRQVLLDRVWDYGYLGDSRIVDACVWRLRAKTEDDPARPALITTVRGVGYRLDLP</sequence>
<evidence type="ECO:0000313" key="11">
    <source>
        <dbReference type="Proteomes" id="UP001499987"/>
    </source>
</evidence>
<organism evidence="10 11">
    <name type="scientific">Kitasatospora arboriphila</name>
    <dbReference type="NCBI Taxonomy" id="258052"/>
    <lineage>
        <taxon>Bacteria</taxon>
        <taxon>Bacillati</taxon>
        <taxon>Actinomycetota</taxon>
        <taxon>Actinomycetes</taxon>
        <taxon>Kitasatosporales</taxon>
        <taxon>Streptomycetaceae</taxon>
        <taxon>Kitasatospora</taxon>
    </lineage>
</organism>
<dbReference type="RefSeq" id="WP_344627956.1">
    <property type="nucleotide sequence ID" value="NZ_BAAALD010000129.1"/>
</dbReference>
<proteinExistence type="predicted"/>
<feature type="modified residue" description="4-aspartylphosphate" evidence="6">
    <location>
        <position position="54"/>
    </location>
</feature>
<dbReference type="InterPro" id="IPR001867">
    <property type="entry name" value="OmpR/PhoB-type_DNA-bd"/>
</dbReference>
<evidence type="ECO:0000256" key="3">
    <source>
        <dbReference type="ARBA" id="ARBA00023015"/>
    </source>
</evidence>
<dbReference type="InterPro" id="IPR016032">
    <property type="entry name" value="Sig_transdc_resp-reg_C-effctor"/>
</dbReference>
<dbReference type="SMART" id="SM00862">
    <property type="entry name" value="Trans_reg_C"/>
    <property type="match status" value="1"/>
</dbReference>
<evidence type="ECO:0000256" key="1">
    <source>
        <dbReference type="ARBA" id="ARBA00022553"/>
    </source>
</evidence>
<keyword evidence="3" id="KW-0805">Transcription regulation</keyword>
<evidence type="ECO:0000259" key="9">
    <source>
        <dbReference type="PROSITE" id="PS51755"/>
    </source>
</evidence>
<feature type="domain" description="Response regulatory" evidence="8">
    <location>
        <begin position="3"/>
        <end position="118"/>
    </location>
</feature>
<keyword evidence="11" id="KW-1185">Reference proteome</keyword>
<protein>
    <submittedName>
        <fullName evidence="10">Response regulator transcription factor</fullName>
    </submittedName>
</protein>
<feature type="domain" description="OmpR/PhoB-type" evidence="9">
    <location>
        <begin position="137"/>
        <end position="236"/>
    </location>
</feature>
<keyword evidence="2" id="KW-0902">Two-component regulatory system</keyword>
<dbReference type="EMBL" id="BAAALD010000129">
    <property type="protein sequence ID" value="GAA1122112.1"/>
    <property type="molecule type" value="Genomic_DNA"/>
</dbReference>
<dbReference type="PANTHER" id="PTHR48111">
    <property type="entry name" value="REGULATOR OF RPOS"/>
    <property type="match status" value="1"/>
</dbReference>
<dbReference type="CDD" id="cd00383">
    <property type="entry name" value="trans_reg_C"/>
    <property type="match status" value="1"/>
</dbReference>
<evidence type="ECO:0000256" key="6">
    <source>
        <dbReference type="PROSITE-ProRule" id="PRU00169"/>
    </source>
</evidence>
<evidence type="ECO:0000313" key="10">
    <source>
        <dbReference type="EMBL" id="GAA1122112.1"/>
    </source>
</evidence>
<dbReference type="SUPFAM" id="SSF46894">
    <property type="entry name" value="C-terminal effector domain of the bipartite response regulators"/>
    <property type="match status" value="1"/>
</dbReference>
<dbReference type="Gene3D" id="1.10.10.10">
    <property type="entry name" value="Winged helix-like DNA-binding domain superfamily/Winged helix DNA-binding domain"/>
    <property type="match status" value="1"/>
</dbReference>
<dbReference type="SUPFAM" id="SSF52172">
    <property type="entry name" value="CheY-like"/>
    <property type="match status" value="1"/>
</dbReference>
<feature type="DNA-binding region" description="OmpR/PhoB-type" evidence="7">
    <location>
        <begin position="137"/>
        <end position="236"/>
    </location>
</feature>
<dbReference type="Pfam" id="PF00486">
    <property type="entry name" value="Trans_reg_C"/>
    <property type="match status" value="1"/>
</dbReference>
<keyword evidence="4 7" id="KW-0238">DNA-binding</keyword>
<evidence type="ECO:0000256" key="4">
    <source>
        <dbReference type="ARBA" id="ARBA00023125"/>
    </source>
</evidence>